<comment type="caution">
    <text evidence="2">The sequence shown here is derived from an EMBL/GenBank/DDBJ whole genome shotgun (WGS) entry which is preliminary data.</text>
</comment>
<sequence>MASNSKMEIEKFNGKSFELWKLKMEDLLVDRDQWIAVDPGTAPTGTSADDWKKTDRKAKSTI</sequence>
<dbReference type="EMBL" id="JANRML010000067">
    <property type="protein sequence ID" value="MCZ2221955.1"/>
    <property type="molecule type" value="Genomic_DNA"/>
</dbReference>
<protein>
    <recommendedName>
        <fullName evidence="4">DUF4219 domain-containing protein</fullName>
    </recommendedName>
</protein>
<dbReference type="AlphaFoldDB" id="A0A9Q4IJE8"/>
<name>A0A9Q4IJE8_9CORY</name>
<accession>A0A9Q4IJE8</accession>
<evidence type="ECO:0000313" key="2">
    <source>
        <dbReference type="EMBL" id="MCZ2221955.1"/>
    </source>
</evidence>
<feature type="region of interest" description="Disordered" evidence="1">
    <location>
        <begin position="38"/>
        <end position="62"/>
    </location>
</feature>
<dbReference type="Proteomes" id="UP001071110">
    <property type="component" value="Unassembled WGS sequence"/>
</dbReference>
<evidence type="ECO:0008006" key="4">
    <source>
        <dbReference type="Google" id="ProtNLM"/>
    </source>
</evidence>
<evidence type="ECO:0000256" key="1">
    <source>
        <dbReference type="SAM" id="MobiDB-lite"/>
    </source>
</evidence>
<dbReference type="RefSeq" id="WP_269028640.1">
    <property type="nucleotide sequence ID" value="NZ_JANRML010000067.1"/>
</dbReference>
<evidence type="ECO:0000313" key="3">
    <source>
        <dbReference type="Proteomes" id="UP001071110"/>
    </source>
</evidence>
<proteinExistence type="predicted"/>
<keyword evidence="3" id="KW-1185">Reference proteome</keyword>
<reference evidence="2" key="1">
    <citation type="submission" date="2022-08" db="EMBL/GenBank/DDBJ databases">
        <title>Corynebacterium sp. nov., isolated from clinical breast specimens.</title>
        <authorList>
            <person name="Zhang T."/>
        </authorList>
    </citation>
    <scope>NUCLEOTIDE SEQUENCE</scope>
    <source>
        <strain evidence="2">CCUG 57942</strain>
    </source>
</reference>
<gene>
    <name evidence="2" type="ORF">NUW87_11400</name>
</gene>
<organism evidence="2 3">
    <name type="scientific">Corynebacterium pilbarense</name>
    <dbReference type="NCBI Taxonomy" id="1288393"/>
    <lineage>
        <taxon>Bacteria</taxon>
        <taxon>Bacillati</taxon>
        <taxon>Actinomycetota</taxon>
        <taxon>Actinomycetes</taxon>
        <taxon>Mycobacteriales</taxon>
        <taxon>Corynebacteriaceae</taxon>
        <taxon>Corynebacterium</taxon>
    </lineage>
</organism>